<dbReference type="InterPro" id="IPR017850">
    <property type="entry name" value="Alkaline_phosphatase_core_sf"/>
</dbReference>
<evidence type="ECO:0000256" key="2">
    <source>
        <dbReference type="ARBA" id="ARBA00008779"/>
    </source>
</evidence>
<dbReference type="Gene3D" id="3.40.720.10">
    <property type="entry name" value="Alkaline Phosphatase, subunit A"/>
    <property type="match status" value="1"/>
</dbReference>
<sequence>MYYPLKQILFMVSIAFSIASCQESKTAQQAKDIHKPNIVFLYTDDQTFASIHALGNEEIYTPNLDRMAKAGTSFTHAYNMGGWHGAICVASRSMIISGSFLWNAKEKERLWSAKDSMALQETWPKLMEKEGYDTYMTGKWHVQAPADVIFSETKHIRPGMPPDRRGELSAVFKKWETESGDMTYWNDYLPMEYARPRDENDTEWLPTDSLQGGFWEGGTHWSEVVRNDALDFIDRSKTKENPFFMYLAFNAPHDPRQAPQRFLDMYPVDSIKVPDSFLPEYPFKDAIGNQATLRDEALAPYPRTEYAIKKHRQEYYALISHLDEQIGSILDALEDAGKMDNTYIFFASDHGLSVGHHGLLGKQSLFDHSVRVPLIVMGPDVPANQQLPQDVYLQDIMATSLELAGAEKPVYLQFNSFMDVVSGDNTKGHYKNVYGAYMNLQRMIRQEDYKLIVYPKIDKVLLFDMKTDPNELTDLATLPKHKEKVNNLFKELMELQKTMNDSLDLSPTYTKVVGDFKECYLENVGSSVCYHRSRIVHNKAQGIPYPISTWVSSYRRKDKALELSFPTLSCHSEARGIPTQQYTSFLLSSEGQNVEVVIPHPVLSFRGTRNPYPAVRKFPPIVGRTKRWSCHSPPCPVIPRHEESPSQSVRGFPPIVGRTKRWSCHSEARGIPFPISTWVSSYRRKDKTLALSFRGTRNPYPISTWVSSYRRKDKTLALSFRGTRNPYPAVREFPPIVVRTKRWSCHSEARGIPNTAPVNT</sequence>
<evidence type="ECO:0000313" key="8">
    <source>
        <dbReference type="EMBL" id="MFD0797277.1"/>
    </source>
</evidence>
<evidence type="ECO:0000259" key="7">
    <source>
        <dbReference type="Pfam" id="PF00884"/>
    </source>
</evidence>
<evidence type="ECO:0000256" key="4">
    <source>
        <dbReference type="ARBA" id="ARBA00022729"/>
    </source>
</evidence>
<keyword evidence="3" id="KW-0479">Metal-binding</keyword>
<gene>
    <name evidence="8" type="ORF">ACFQZJ_07385</name>
</gene>
<comment type="similarity">
    <text evidence="2">Belongs to the sulfatase family.</text>
</comment>
<dbReference type="Proteomes" id="UP001597012">
    <property type="component" value="Unassembled WGS sequence"/>
</dbReference>
<proteinExistence type="inferred from homology"/>
<dbReference type="PROSITE" id="PS51257">
    <property type="entry name" value="PROKAR_LIPOPROTEIN"/>
    <property type="match status" value="1"/>
</dbReference>
<dbReference type="CDD" id="cd16155">
    <property type="entry name" value="sulfatase_like"/>
    <property type="match status" value="1"/>
</dbReference>
<evidence type="ECO:0000256" key="5">
    <source>
        <dbReference type="ARBA" id="ARBA00022801"/>
    </source>
</evidence>
<keyword evidence="5" id="KW-0378">Hydrolase</keyword>
<dbReference type="InterPro" id="IPR050738">
    <property type="entry name" value="Sulfatase"/>
</dbReference>
<evidence type="ECO:0000313" key="9">
    <source>
        <dbReference type="Proteomes" id="UP001597012"/>
    </source>
</evidence>
<dbReference type="PANTHER" id="PTHR42693">
    <property type="entry name" value="ARYLSULFATASE FAMILY MEMBER"/>
    <property type="match status" value="1"/>
</dbReference>
<dbReference type="InterPro" id="IPR000917">
    <property type="entry name" value="Sulfatase_N"/>
</dbReference>
<dbReference type="PANTHER" id="PTHR42693:SF42">
    <property type="entry name" value="ARYLSULFATASE G"/>
    <property type="match status" value="1"/>
</dbReference>
<dbReference type="Pfam" id="PF00884">
    <property type="entry name" value="Sulfatase"/>
    <property type="match status" value="1"/>
</dbReference>
<evidence type="ECO:0000256" key="1">
    <source>
        <dbReference type="ARBA" id="ARBA00001913"/>
    </source>
</evidence>
<evidence type="ECO:0000256" key="3">
    <source>
        <dbReference type="ARBA" id="ARBA00022723"/>
    </source>
</evidence>
<keyword evidence="9" id="KW-1185">Reference proteome</keyword>
<comment type="cofactor">
    <cofactor evidence="1">
        <name>Ca(2+)</name>
        <dbReference type="ChEBI" id="CHEBI:29108"/>
    </cofactor>
</comment>
<feature type="domain" description="Sulfatase N-terminal" evidence="7">
    <location>
        <begin position="36"/>
        <end position="406"/>
    </location>
</feature>
<dbReference type="RefSeq" id="WP_379933485.1">
    <property type="nucleotide sequence ID" value="NZ_JBHTHY010000004.1"/>
</dbReference>
<keyword evidence="4" id="KW-0732">Signal</keyword>
<reference evidence="9" key="1">
    <citation type="journal article" date="2019" name="Int. J. Syst. Evol. Microbiol.">
        <title>The Global Catalogue of Microorganisms (GCM) 10K type strain sequencing project: providing services to taxonomists for standard genome sequencing and annotation.</title>
        <authorList>
            <consortium name="The Broad Institute Genomics Platform"/>
            <consortium name="The Broad Institute Genome Sequencing Center for Infectious Disease"/>
            <person name="Wu L."/>
            <person name="Ma J."/>
        </authorList>
    </citation>
    <scope>NUCLEOTIDE SEQUENCE [LARGE SCALE GENOMIC DNA]</scope>
    <source>
        <strain evidence="9">CCUG 61948</strain>
    </source>
</reference>
<name>A0ABW3B2D8_9FLAO</name>
<dbReference type="SUPFAM" id="SSF53649">
    <property type="entry name" value="Alkaline phosphatase-like"/>
    <property type="match status" value="1"/>
</dbReference>
<protein>
    <submittedName>
        <fullName evidence="8">Sulfatase-like hydrolase/transferase</fullName>
    </submittedName>
</protein>
<dbReference type="EMBL" id="JBHTHY010000004">
    <property type="protein sequence ID" value="MFD0797277.1"/>
    <property type="molecule type" value="Genomic_DNA"/>
</dbReference>
<evidence type="ECO:0000256" key="6">
    <source>
        <dbReference type="ARBA" id="ARBA00022837"/>
    </source>
</evidence>
<accession>A0ABW3B2D8</accession>
<comment type="caution">
    <text evidence="8">The sequence shown here is derived from an EMBL/GenBank/DDBJ whole genome shotgun (WGS) entry which is preliminary data.</text>
</comment>
<keyword evidence="6" id="KW-0106">Calcium</keyword>
<organism evidence="8 9">
    <name type="scientific">Maribacter chungangensis</name>
    <dbReference type="NCBI Taxonomy" id="1069117"/>
    <lineage>
        <taxon>Bacteria</taxon>
        <taxon>Pseudomonadati</taxon>
        <taxon>Bacteroidota</taxon>
        <taxon>Flavobacteriia</taxon>
        <taxon>Flavobacteriales</taxon>
        <taxon>Flavobacteriaceae</taxon>
        <taxon>Maribacter</taxon>
    </lineage>
</organism>